<dbReference type="EMBL" id="SLXK01000003">
    <property type="protein sequence ID" value="TCP31230.1"/>
    <property type="molecule type" value="Genomic_DNA"/>
</dbReference>
<evidence type="ECO:0008006" key="3">
    <source>
        <dbReference type="Google" id="ProtNLM"/>
    </source>
</evidence>
<protein>
    <recommendedName>
        <fullName evidence="3">DUF600 family protein</fullName>
    </recommendedName>
</protein>
<gene>
    <name evidence="1" type="ORF">EV207_103113</name>
</gene>
<sequence>MEKVFEDHLSELQTDMVAISLEYVDDQAEEIYIYCSYEPEAYYFNVFYKIAGEFVLKHQINDRLNQKTKHVYDTSIDRQKALLKIGREDLELIHKRCKKFNRDMPTEMKLKYNVKENSLNAKYNYDLVYSNDEDLLPTDIFESWVDEISNGKAK</sequence>
<evidence type="ECO:0000313" key="2">
    <source>
        <dbReference type="Proteomes" id="UP000295416"/>
    </source>
</evidence>
<evidence type="ECO:0000313" key="1">
    <source>
        <dbReference type="EMBL" id="TCP31230.1"/>
    </source>
</evidence>
<dbReference type="RefSeq" id="WP_243646932.1">
    <property type="nucleotide sequence ID" value="NZ_SLXK01000003.1"/>
</dbReference>
<comment type="caution">
    <text evidence="1">The sequence shown here is derived from an EMBL/GenBank/DDBJ whole genome shotgun (WGS) entry which is preliminary data.</text>
</comment>
<dbReference type="AlphaFoldDB" id="A0A4R2P8D3"/>
<keyword evidence="2" id="KW-1185">Reference proteome</keyword>
<accession>A0A4R2P8D3</accession>
<reference evidence="1 2" key="1">
    <citation type="submission" date="2019-03" db="EMBL/GenBank/DDBJ databases">
        <title>Genomic Encyclopedia of Type Strains, Phase IV (KMG-IV): sequencing the most valuable type-strain genomes for metagenomic binning, comparative biology and taxonomic classification.</title>
        <authorList>
            <person name="Goeker M."/>
        </authorList>
    </citation>
    <scope>NUCLEOTIDE SEQUENCE [LARGE SCALE GENOMIC DNA]</scope>
    <source>
        <strain evidence="1 2">DSM 19377</strain>
    </source>
</reference>
<name>A0A4R2P8D3_9BACL</name>
<dbReference type="Proteomes" id="UP000295416">
    <property type="component" value="Unassembled WGS sequence"/>
</dbReference>
<organism evidence="1 2">
    <name type="scientific">Scopulibacillus darangshiensis</name>
    <dbReference type="NCBI Taxonomy" id="442528"/>
    <lineage>
        <taxon>Bacteria</taxon>
        <taxon>Bacillati</taxon>
        <taxon>Bacillota</taxon>
        <taxon>Bacilli</taxon>
        <taxon>Bacillales</taxon>
        <taxon>Sporolactobacillaceae</taxon>
        <taxon>Scopulibacillus</taxon>
    </lineage>
</organism>
<proteinExistence type="predicted"/>